<proteinExistence type="inferred from homology"/>
<feature type="binding site" evidence="8">
    <location>
        <position position="182"/>
    </location>
    <ligand>
        <name>ATP</name>
        <dbReference type="ChEBI" id="CHEBI:30616"/>
    </ligand>
</feature>
<comment type="catalytic activity">
    <reaction evidence="8">
        <text>L-tyrosyl-[protein] + UTP = O-(5'-uridylyl)-L-tyrosyl-[protein] + diphosphate</text>
        <dbReference type="Rhea" id="RHEA:83887"/>
        <dbReference type="Rhea" id="RHEA-COMP:10136"/>
        <dbReference type="Rhea" id="RHEA-COMP:20238"/>
        <dbReference type="ChEBI" id="CHEBI:33019"/>
        <dbReference type="ChEBI" id="CHEBI:46398"/>
        <dbReference type="ChEBI" id="CHEBI:46858"/>
        <dbReference type="ChEBI" id="CHEBI:90602"/>
    </reaction>
</comment>
<keyword evidence="3 8" id="KW-0548">Nucleotidyltransferase</keyword>
<dbReference type="GO" id="GO:0005524">
    <property type="term" value="F:ATP binding"/>
    <property type="evidence" value="ECO:0007669"/>
    <property type="project" value="UniProtKB-UniRule"/>
</dbReference>
<evidence type="ECO:0000256" key="4">
    <source>
        <dbReference type="ARBA" id="ARBA00022723"/>
    </source>
</evidence>
<dbReference type="EC" id="2.7.7.-" evidence="8"/>
<name>A0A6A8A9S5_9HYPH</name>
<keyword evidence="4 8" id="KW-0479">Metal-binding</keyword>
<feature type="binding site" evidence="8">
    <location>
        <position position="261"/>
    </location>
    <ligand>
        <name>Mg(2+)</name>
        <dbReference type="ChEBI" id="CHEBI:18420"/>
    </ligand>
</feature>
<comment type="catalytic activity">
    <reaction evidence="8">
        <text>L-histidyl-[protein] + UTP = N(tele)-(5'-uridylyl)-L-histidyl-[protein] + diphosphate</text>
        <dbReference type="Rhea" id="RHEA:83891"/>
        <dbReference type="Rhea" id="RHEA-COMP:9745"/>
        <dbReference type="Rhea" id="RHEA-COMP:20239"/>
        <dbReference type="ChEBI" id="CHEBI:29979"/>
        <dbReference type="ChEBI" id="CHEBI:33019"/>
        <dbReference type="ChEBI" id="CHEBI:46398"/>
        <dbReference type="ChEBI" id="CHEBI:233474"/>
    </reaction>
</comment>
<feature type="binding site" evidence="8">
    <location>
        <position position="91"/>
    </location>
    <ligand>
        <name>ATP</name>
        <dbReference type="ChEBI" id="CHEBI:30616"/>
    </ligand>
</feature>
<comment type="catalytic activity">
    <reaction evidence="8">
        <text>L-seryl-[protein] + ATP = 3-O-(5'-adenylyl)-L-seryl-[protein] + diphosphate</text>
        <dbReference type="Rhea" id="RHEA:58120"/>
        <dbReference type="Rhea" id="RHEA-COMP:9863"/>
        <dbReference type="Rhea" id="RHEA-COMP:15073"/>
        <dbReference type="ChEBI" id="CHEBI:29999"/>
        <dbReference type="ChEBI" id="CHEBI:30616"/>
        <dbReference type="ChEBI" id="CHEBI:33019"/>
        <dbReference type="ChEBI" id="CHEBI:142516"/>
        <dbReference type="EC" id="2.7.7.108"/>
    </reaction>
</comment>
<keyword evidence="5 8" id="KW-0547">Nucleotide-binding</keyword>
<dbReference type="HAMAP" id="MF_00692">
    <property type="entry name" value="SelO"/>
    <property type="match status" value="1"/>
</dbReference>
<keyword evidence="8" id="KW-0464">Manganese</keyword>
<sequence>MFHFDNSYTRLPERFYASVYPEAVEGPKLLKFNEDLARELRLDDESFGAGADENRLAAIFGGNVLPQGAEPIAMAYAGHQFGNFVPQLGDGRAILLGEVIDVNGKRRDIQLKGAGPTPFSRRGDGRAALGPVLREYIVSEAFAALGIPATRALAAVATGEAVYRETPQQGAVFVRVAASHVRIGTFQYLAARGDTDGIKVLADYVIERHYPDLKTQENPYLALLQQVAIRQAQLVARWLGVGFIHGVMNTDNMTISGETIDFGPCAFLDEYDPTKVFSSIDAQGRYAYRNQPGIAQWNIARLAECLLPLLDADEEKAVEAANDMLKDFGERFQAAWLAEFSEKIGLSGHEEGDGELVQGLLAVMHKGEADFTLAFRRLADAVTPEGDAAFLDGFSDAPMEAGVTVKASAVAWLVQWRQRLERDGRGTETQRAAMRAKNPAIIARNHRIEEAIAAGNYGDFSFFERLTKALEKPYEDQPEFADLMAPPTVDQRVLRTFCGT</sequence>
<dbReference type="PANTHER" id="PTHR32057:SF14">
    <property type="entry name" value="PROTEIN ADENYLYLTRANSFERASE SELO, MITOCHONDRIAL"/>
    <property type="match status" value="1"/>
</dbReference>
<evidence type="ECO:0000256" key="5">
    <source>
        <dbReference type="ARBA" id="ARBA00022741"/>
    </source>
</evidence>
<comment type="function">
    <text evidence="8">Nucleotidyltransferase involved in the post-translational modification of proteins. It can catalyze the addition of adenosine monophosphate (AMP) or uridine monophosphate (UMP) to a protein, resulting in modifications known as AMPylation and UMPylation.</text>
</comment>
<dbReference type="InterPro" id="IPR003846">
    <property type="entry name" value="SelO"/>
</dbReference>
<evidence type="ECO:0000256" key="1">
    <source>
        <dbReference type="ARBA" id="ARBA00009747"/>
    </source>
</evidence>
<feature type="binding site" evidence="8">
    <location>
        <position position="112"/>
    </location>
    <ligand>
        <name>ATP</name>
        <dbReference type="ChEBI" id="CHEBI:30616"/>
    </ligand>
</feature>
<dbReference type="Proteomes" id="UP000435138">
    <property type="component" value="Unassembled WGS sequence"/>
</dbReference>
<accession>A0A6A8A9S5</accession>
<evidence type="ECO:0000256" key="2">
    <source>
        <dbReference type="ARBA" id="ARBA00022679"/>
    </source>
</evidence>
<comment type="catalytic activity">
    <reaction evidence="8">
        <text>L-seryl-[protein] + UTP = O-(5'-uridylyl)-L-seryl-[protein] + diphosphate</text>
        <dbReference type="Rhea" id="RHEA:64604"/>
        <dbReference type="Rhea" id="RHEA-COMP:9863"/>
        <dbReference type="Rhea" id="RHEA-COMP:16635"/>
        <dbReference type="ChEBI" id="CHEBI:29999"/>
        <dbReference type="ChEBI" id="CHEBI:33019"/>
        <dbReference type="ChEBI" id="CHEBI:46398"/>
        <dbReference type="ChEBI" id="CHEBI:156051"/>
    </reaction>
</comment>
<feature type="binding site" evidence="8">
    <location>
        <position position="92"/>
    </location>
    <ligand>
        <name>ATP</name>
        <dbReference type="ChEBI" id="CHEBI:30616"/>
    </ligand>
</feature>
<dbReference type="EMBL" id="WIXI01000045">
    <property type="protein sequence ID" value="MQY47469.1"/>
    <property type="molecule type" value="Genomic_DNA"/>
</dbReference>
<dbReference type="PANTHER" id="PTHR32057">
    <property type="entry name" value="PROTEIN ADENYLYLTRANSFERASE SELO, MITOCHONDRIAL"/>
    <property type="match status" value="1"/>
</dbReference>
<feature type="binding site" evidence="8">
    <location>
        <position position="125"/>
    </location>
    <ligand>
        <name>ATP</name>
        <dbReference type="ChEBI" id="CHEBI:30616"/>
    </ligand>
</feature>
<keyword evidence="2 8" id="KW-0808">Transferase</keyword>
<comment type="caution">
    <text evidence="9">The sequence shown here is derived from an EMBL/GenBank/DDBJ whole genome shotgun (WGS) entry which is preliminary data.</text>
</comment>
<dbReference type="Pfam" id="PF02696">
    <property type="entry name" value="SelO"/>
    <property type="match status" value="1"/>
</dbReference>
<organism evidence="9 10">
    <name type="scientific">Endobacterium cereale</name>
    <dbReference type="NCBI Taxonomy" id="2663029"/>
    <lineage>
        <taxon>Bacteria</taxon>
        <taxon>Pseudomonadati</taxon>
        <taxon>Pseudomonadota</taxon>
        <taxon>Alphaproteobacteria</taxon>
        <taxon>Hyphomicrobiales</taxon>
        <taxon>Rhizobiaceae</taxon>
        <taxon>Endobacterium</taxon>
    </lineage>
</organism>
<feature type="binding site" evidence="8">
    <location>
        <position position="175"/>
    </location>
    <ligand>
        <name>ATP</name>
        <dbReference type="ChEBI" id="CHEBI:30616"/>
    </ligand>
</feature>
<dbReference type="GO" id="GO:0070733">
    <property type="term" value="F:AMPylase activity"/>
    <property type="evidence" value="ECO:0007669"/>
    <property type="project" value="UniProtKB-EC"/>
</dbReference>
<dbReference type="AlphaFoldDB" id="A0A6A8A9S5"/>
<protein>
    <recommendedName>
        <fullName evidence="8">Protein nucleotidyltransferase YdiU</fullName>
        <ecNumber evidence="8">2.7.7.-</ecNumber>
    </recommendedName>
    <alternativeName>
        <fullName evidence="8">Protein adenylyltransferase YdiU</fullName>
        <ecNumber evidence="8">2.7.7.108</ecNumber>
    </alternativeName>
    <alternativeName>
        <fullName evidence="8">Protein uridylyltransferase YdiU</fullName>
        <ecNumber evidence="8">2.7.7.-</ecNumber>
    </alternativeName>
</protein>
<feature type="binding site" evidence="8">
    <location>
        <position position="124"/>
    </location>
    <ligand>
        <name>ATP</name>
        <dbReference type="ChEBI" id="CHEBI:30616"/>
    </ligand>
</feature>
<evidence type="ECO:0000313" key="9">
    <source>
        <dbReference type="EMBL" id="MQY47469.1"/>
    </source>
</evidence>
<dbReference type="GO" id="GO:0000287">
    <property type="term" value="F:magnesium ion binding"/>
    <property type="evidence" value="ECO:0007669"/>
    <property type="project" value="UniProtKB-UniRule"/>
</dbReference>
<comment type="similarity">
    <text evidence="1 8">Belongs to the SELO family.</text>
</comment>
<gene>
    <name evidence="8" type="primary">ydiU</name>
    <name evidence="8" type="synonym">selO</name>
    <name evidence="9" type="ORF">GAO09_15655</name>
</gene>
<keyword evidence="10" id="KW-1185">Reference proteome</keyword>
<evidence type="ECO:0000256" key="8">
    <source>
        <dbReference type="HAMAP-Rule" id="MF_00692"/>
    </source>
</evidence>
<dbReference type="RefSeq" id="WP_153354954.1">
    <property type="nucleotide sequence ID" value="NZ_JAYKOO010000007.1"/>
</dbReference>
<evidence type="ECO:0000256" key="6">
    <source>
        <dbReference type="ARBA" id="ARBA00022840"/>
    </source>
</evidence>
<feature type="active site" description="Proton acceptor" evidence="8">
    <location>
        <position position="251"/>
    </location>
</feature>
<evidence type="ECO:0000256" key="3">
    <source>
        <dbReference type="ARBA" id="ARBA00022695"/>
    </source>
</evidence>
<keyword evidence="7 8" id="KW-0460">Magnesium</keyword>
<evidence type="ECO:0000313" key="10">
    <source>
        <dbReference type="Proteomes" id="UP000435138"/>
    </source>
</evidence>
<dbReference type="EC" id="2.7.7.108" evidence="8"/>
<dbReference type="NCBIfam" id="NF000658">
    <property type="entry name" value="PRK00029.1"/>
    <property type="match status" value="1"/>
</dbReference>
<comment type="catalytic activity">
    <reaction evidence="8">
        <text>L-threonyl-[protein] + ATP = 3-O-(5'-adenylyl)-L-threonyl-[protein] + diphosphate</text>
        <dbReference type="Rhea" id="RHEA:54292"/>
        <dbReference type="Rhea" id="RHEA-COMP:11060"/>
        <dbReference type="Rhea" id="RHEA-COMP:13847"/>
        <dbReference type="ChEBI" id="CHEBI:30013"/>
        <dbReference type="ChEBI" id="CHEBI:30616"/>
        <dbReference type="ChEBI" id="CHEBI:33019"/>
        <dbReference type="ChEBI" id="CHEBI:138113"/>
        <dbReference type="EC" id="2.7.7.108"/>
    </reaction>
</comment>
<feature type="binding site" evidence="8">
    <location>
        <position position="261"/>
    </location>
    <ligand>
        <name>ATP</name>
        <dbReference type="ChEBI" id="CHEBI:30616"/>
    </ligand>
</feature>
<comment type="cofactor">
    <cofactor evidence="8">
        <name>Mg(2+)</name>
        <dbReference type="ChEBI" id="CHEBI:18420"/>
    </cofactor>
    <cofactor evidence="8">
        <name>Mn(2+)</name>
        <dbReference type="ChEBI" id="CHEBI:29035"/>
    </cofactor>
</comment>
<evidence type="ECO:0000256" key="7">
    <source>
        <dbReference type="ARBA" id="ARBA00022842"/>
    </source>
</evidence>
<reference evidence="9 10" key="1">
    <citation type="submission" date="2019-11" db="EMBL/GenBank/DDBJ databases">
        <title>Genome analysis of Rhizobacterium cereale a novel genus and species isolated from maize roots in North Spain.</title>
        <authorList>
            <person name="Menendez E."/>
            <person name="Flores-Felix J.D."/>
            <person name="Ramirez-Bahena M.-H."/>
            <person name="Igual J.M."/>
            <person name="Garcia-Fraile P."/>
            <person name="Peix A."/>
            <person name="Velazquez E."/>
        </authorList>
    </citation>
    <scope>NUCLEOTIDE SEQUENCE [LARGE SCALE GENOMIC DNA]</scope>
    <source>
        <strain evidence="9 10">RZME27</strain>
    </source>
</reference>
<feature type="binding site" evidence="8">
    <location>
        <position position="252"/>
    </location>
    <ligand>
        <name>Mg(2+)</name>
        <dbReference type="ChEBI" id="CHEBI:18420"/>
    </ligand>
</feature>
<feature type="binding site" evidence="8">
    <location>
        <position position="89"/>
    </location>
    <ligand>
        <name>ATP</name>
        <dbReference type="ChEBI" id="CHEBI:30616"/>
    </ligand>
</feature>
<dbReference type="GO" id="GO:0030145">
    <property type="term" value="F:manganese ion binding"/>
    <property type="evidence" value="ECO:0007669"/>
    <property type="project" value="UniProtKB-UniRule"/>
</dbReference>
<comment type="catalytic activity">
    <reaction evidence="8">
        <text>L-tyrosyl-[protein] + ATP = O-(5'-adenylyl)-L-tyrosyl-[protein] + diphosphate</text>
        <dbReference type="Rhea" id="RHEA:54288"/>
        <dbReference type="Rhea" id="RHEA-COMP:10136"/>
        <dbReference type="Rhea" id="RHEA-COMP:13846"/>
        <dbReference type="ChEBI" id="CHEBI:30616"/>
        <dbReference type="ChEBI" id="CHEBI:33019"/>
        <dbReference type="ChEBI" id="CHEBI:46858"/>
        <dbReference type="ChEBI" id="CHEBI:83624"/>
        <dbReference type="EC" id="2.7.7.108"/>
    </reaction>
</comment>
<keyword evidence="6 8" id="KW-0067">ATP-binding</keyword>